<dbReference type="Pfam" id="PF11316">
    <property type="entry name" value="Rhamno_transf"/>
    <property type="match status" value="1"/>
</dbReference>
<evidence type="ECO:0000313" key="1">
    <source>
        <dbReference type="EMBL" id="PTX50946.1"/>
    </source>
</evidence>
<name>A0A2T6B4E5_9RHOB</name>
<dbReference type="OrthoDB" id="9771846at2"/>
<dbReference type="RefSeq" id="WP_054303065.1">
    <property type="nucleotide sequence ID" value="NZ_QBKP01000004.1"/>
</dbReference>
<proteinExistence type="predicted"/>
<organism evidence="1 2">
    <name type="scientific">Gemmobacter caeni</name>
    <dbReference type="NCBI Taxonomy" id="589035"/>
    <lineage>
        <taxon>Bacteria</taxon>
        <taxon>Pseudomonadati</taxon>
        <taxon>Pseudomonadota</taxon>
        <taxon>Alphaproteobacteria</taxon>
        <taxon>Rhodobacterales</taxon>
        <taxon>Paracoccaceae</taxon>
        <taxon>Gemmobacter</taxon>
    </lineage>
</organism>
<reference evidence="1 2" key="1">
    <citation type="submission" date="2018-04" db="EMBL/GenBank/DDBJ databases">
        <title>Genomic Encyclopedia of Archaeal and Bacterial Type Strains, Phase II (KMG-II): from individual species to whole genera.</title>
        <authorList>
            <person name="Goeker M."/>
        </authorList>
    </citation>
    <scope>NUCLEOTIDE SEQUENCE [LARGE SCALE GENOMIC DNA]</scope>
    <source>
        <strain evidence="1 2">DSM 21823</strain>
    </source>
</reference>
<keyword evidence="2" id="KW-1185">Reference proteome</keyword>
<protein>
    <submittedName>
        <fullName evidence="1">Putative rhamnosyltransferase</fullName>
    </submittedName>
</protein>
<dbReference type="GO" id="GO:0016740">
    <property type="term" value="F:transferase activity"/>
    <property type="evidence" value="ECO:0007669"/>
    <property type="project" value="UniProtKB-KW"/>
</dbReference>
<gene>
    <name evidence="1" type="ORF">C8N34_10463</name>
</gene>
<dbReference type="InterPro" id="IPR021466">
    <property type="entry name" value="Put_rhamnosyl_transferase"/>
</dbReference>
<comment type="caution">
    <text evidence="1">The sequence shown here is derived from an EMBL/GenBank/DDBJ whole genome shotgun (WGS) entry which is preliminary data.</text>
</comment>
<keyword evidence="1" id="KW-0808">Transferase</keyword>
<evidence type="ECO:0000313" key="2">
    <source>
        <dbReference type="Proteomes" id="UP000244224"/>
    </source>
</evidence>
<dbReference type="EMBL" id="QBKP01000004">
    <property type="protein sequence ID" value="PTX50946.1"/>
    <property type="molecule type" value="Genomic_DNA"/>
</dbReference>
<dbReference type="AlphaFoldDB" id="A0A2T6B4E5"/>
<accession>A0A2T6B4E5</accession>
<sequence>MKIRNQIIGLMRFSYPSKGGFVKSGDDPEAQAKRLYDPARLERRFDLFEKLTLPSLLAQSDQDFRMVFLIGRDLPDVWRDRLSDAVAPLAGARLVSLVSLPHYLAVRRAYAMAEKDTATHITGFRLDDDDALDIHHVARMRATVEALLPVAGPELPLVTGCHRGYFLERKPGGNEVFEVVEKAPIGLGLAMTTPKGVSENIFRRNHRFANQWYNTYTDANQPAFIRTVHSDNDSDPHASGRIEKSDWSEVGPVIETHFPFKAAMLRGL</sequence>
<dbReference type="Proteomes" id="UP000244224">
    <property type="component" value="Unassembled WGS sequence"/>
</dbReference>